<keyword evidence="4" id="KW-0732">Signal</keyword>
<dbReference type="SUPFAM" id="SSF51735">
    <property type="entry name" value="NAD(P)-binding Rossmann-fold domains"/>
    <property type="match status" value="1"/>
</dbReference>
<evidence type="ECO:0000256" key="1">
    <source>
        <dbReference type="ARBA" id="ARBA00007637"/>
    </source>
</evidence>
<sequence length="362" mass="39131">MVLSRSHWCWRLLFFLRVSPCLPLQVAPGSAATSAGPHVVVFGAGYVATYLTPCLRAELPGCRVTIASRNASRLQELCEAGACDDWLHFVPRGPGLSGGLDEAGRQCLRSASHVICTAPPDPGVRVADPFVRCHQGDLFQVPWLGYLSTTGVYGDWGGAWVGEDAEPRTTLPRGLLRLEAEREWMALPRKARAQDLVPPTVDIFRCAGIYGPGRSALDVVARAAPHDRAVESVEGSGDATVNSAVDGTTNRFVSRIHVEDLCGAVTAAMKRPHEPGATEIWNIADDQPAPRQDVLDFAADLLGFGPVSDPGRSSERQRRAEAEHKRVSNTKLKTDLGYALRYSSFQEGLRGIAPRASFPKGE</sequence>
<feature type="compositionally biased region" description="Basic and acidic residues" evidence="3">
    <location>
        <begin position="312"/>
        <end position="326"/>
    </location>
</feature>
<comment type="similarity">
    <text evidence="1">Belongs to the NAD(P)-dependent epimerase/dehydratase family.</text>
</comment>
<evidence type="ECO:0008006" key="6">
    <source>
        <dbReference type="Google" id="ProtNLM"/>
    </source>
</evidence>
<evidence type="ECO:0000313" key="5">
    <source>
        <dbReference type="EMBL" id="CAD9708174.1"/>
    </source>
</evidence>
<evidence type="ECO:0000256" key="3">
    <source>
        <dbReference type="SAM" id="MobiDB-lite"/>
    </source>
</evidence>
<dbReference type="InterPro" id="IPR036291">
    <property type="entry name" value="NAD(P)-bd_dom_sf"/>
</dbReference>
<organism evidence="5">
    <name type="scientific">Rhizochromulina marina</name>
    <dbReference type="NCBI Taxonomy" id="1034831"/>
    <lineage>
        <taxon>Eukaryota</taxon>
        <taxon>Sar</taxon>
        <taxon>Stramenopiles</taxon>
        <taxon>Ochrophyta</taxon>
        <taxon>Dictyochophyceae</taxon>
        <taxon>Rhizochromulinales</taxon>
        <taxon>Rhizochromulina</taxon>
    </lineage>
</organism>
<feature type="region of interest" description="Disordered" evidence="3">
    <location>
        <begin position="306"/>
        <end position="328"/>
    </location>
</feature>
<name>A0A7S2SS59_9STRA</name>
<reference evidence="5" key="1">
    <citation type="submission" date="2021-01" db="EMBL/GenBank/DDBJ databases">
        <authorList>
            <person name="Corre E."/>
            <person name="Pelletier E."/>
            <person name="Niang G."/>
            <person name="Scheremetjew M."/>
            <person name="Finn R."/>
            <person name="Kale V."/>
            <person name="Holt S."/>
            <person name="Cochrane G."/>
            <person name="Meng A."/>
            <person name="Brown T."/>
            <person name="Cohen L."/>
        </authorList>
    </citation>
    <scope>NUCLEOTIDE SEQUENCE</scope>
    <source>
        <strain evidence="5">CCMP1243</strain>
    </source>
</reference>
<protein>
    <recommendedName>
        <fullName evidence="6">NAD-dependent epimerase/dehydratase domain-containing protein</fullName>
    </recommendedName>
</protein>
<evidence type="ECO:0000256" key="2">
    <source>
        <dbReference type="ARBA" id="ARBA00023027"/>
    </source>
</evidence>
<gene>
    <name evidence="5" type="ORF">RMAR1173_LOCUS19165</name>
</gene>
<dbReference type="Gene3D" id="3.40.50.720">
    <property type="entry name" value="NAD(P)-binding Rossmann-like Domain"/>
    <property type="match status" value="1"/>
</dbReference>
<keyword evidence="2" id="KW-0520">NAD</keyword>
<dbReference type="AlphaFoldDB" id="A0A7S2SS59"/>
<feature type="signal peptide" evidence="4">
    <location>
        <begin position="1"/>
        <end position="23"/>
    </location>
</feature>
<proteinExistence type="inferred from homology"/>
<accession>A0A7S2SS59</accession>
<feature type="chain" id="PRO_5031092818" description="NAD-dependent epimerase/dehydratase domain-containing protein" evidence="4">
    <location>
        <begin position="24"/>
        <end position="362"/>
    </location>
</feature>
<dbReference type="PANTHER" id="PTHR43574">
    <property type="entry name" value="EPIMERASE-RELATED"/>
    <property type="match status" value="1"/>
</dbReference>
<evidence type="ECO:0000256" key="4">
    <source>
        <dbReference type="SAM" id="SignalP"/>
    </source>
</evidence>
<dbReference type="EMBL" id="HBHJ01028955">
    <property type="protein sequence ID" value="CAD9708174.1"/>
    <property type="molecule type" value="Transcribed_RNA"/>
</dbReference>